<dbReference type="PANTHER" id="PTHR10328">
    <property type="entry name" value="PROTEIN MAX MYC-ASSOCIATED FACTOR X"/>
    <property type="match status" value="1"/>
</dbReference>
<dbReference type="KEGG" id="psco:LY89DRAFT_58595"/>
<dbReference type="Proteomes" id="UP000070700">
    <property type="component" value="Unassembled WGS sequence"/>
</dbReference>
<dbReference type="PANTHER" id="PTHR10328:SF3">
    <property type="entry name" value="PROTEIN MAX"/>
    <property type="match status" value="1"/>
</dbReference>
<dbReference type="SUPFAM" id="SSF47459">
    <property type="entry name" value="HLH, helix-loop-helix DNA-binding domain"/>
    <property type="match status" value="1"/>
</dbReference>
<feature type="compositionally biased region" description="Basic and acidic residues" evidence="6">
    <location>
        <begin position="159"/>
        <end position="182"/>
    </location>
</feature>
<evidence type="ECO:0000256" key="2">
    <source>
        <dbReference type="ARBA" id="ARBA00023125"/>
    </source>
</evidence>
<dbReference type="RefSeq" id="XP_018071997.1">
    <property type="nucleotide sequence ID" value="XM_018209349.1"/>
</dbReference>
<dbReference type="Gene3D" id="4.10.280.10">
    <property type="entry name" value="Helix-loop-helix DNA-binding domain"/>
    <property type="match status" value="1"/>
</dbReference>
<accession>A0A194XD11</accession>
<dbReference type="OrthoDB" id="8964853at2759"/>
<dbReference type="AlphaFoldDB" id="A0A194XD11"/>
<dbReference type="GeneID" id="28819075"/>
<sequence>MATPAGNASASPPGTNINGNKRRGKKRIRSFTADERACHSAIEKQRREALNASFIDLARLIPALAPVHRLSKALIVQESIQYLKTQREMCLAAANEIQSMLAENMELVAEVNSWRKAYDVAGTGSQQVTPVGDAVRALLEFDRQVYGTFPAGFGDNGPAEEHVEEGAENNSRPRIEEHREVVQPKPPQNMAPVPDTGLSSQENVPAQPSFPIQQTLHPDPNELSEAIQIPDNFMILNQLPEQPSSLGQNIPPSFDTVYDLISTSDADMLQPDHFADLNLRHDIFHDFTIPLPEIGYDMAPAHDIPNFENLS</sequence>
<evidence type="ECO:0000256" key="5">
    <source>
        <dbReference type="ARBA" id="ARBA00023242"/>
    </source>
</evidence>
<proteinExistence type="predicted"/>
<name>A0A194XD11_MOLSC</name>
<keyword evidence="9" id="KW-1185">Reference proteome</keyword>
<evidence type="ECO:0000259" key="7">
    <source>
        <dbReference type="PROSITE" id="PS50888"/>
    </source>
</evidence>
<dbReference type="GO" id="GO:0045944">
    <property type="term" value="P:positive regulation of transcription by RNA polymerase II"/>
    <property type="evidence" value="ECO:0007669"/>
    <property type="project" value="TreeGrafter"/>
</dbReference>
<dbReference type="CDD" id="cd00083">
    <property type="entry name" value="bHLH_SF"/>
    <property type="match status" value="1"/>
</dbReference>
<dbReference type="STRING" id="149040.A0A194XD11"/>
<evidence type="ECO:0000313" key="9">
    <source>
        <dbReference type="Proteomes" id="UP000070700"/>
    </source>
</evidence>
<keyword evidence="3" id="KW-0010">Activator</keyword>
<evidence type="ECO:0000256" key="3">
    <source>
        <dbReference type="ARBA" id="ARBA00023159"/>
    </source>
</evidence>
<keyword evidence="2" id="KW-0238">DNA-binding</keyword>
<organism evidence="8 9">
    <name type="scientific">Mollisia scopiformis</name>
    <name type="common">Conifer needle endophyte fungus</name>
    <name type="synonym">Phialocephala scopiformis</name>
    <dbReference type="NCBI Taxonomy" id="149040"/>
    <lineage>
        <taxon>Eukaryota</taxon>
        <taxon>Fungi</taxon>
        <taxon>Dikarya</taxon>
        <taxon>Ascomycota</taxon>
        <taxon>Pezizomycotina</taxon>
        <taxon>Leotiomycetes</taxon>
        <taxon>Helotiales</taxon>
        <taxon>Mollisiaceae</taxon>
        <taxon>Mollisia</taxon>
    </lineage>
</organism>
<feature type="region of interest" description="Disordered" evidence="6">
    <location>
        <begin position="153"/>
        <end position="204"/>
    </location>
</feature>
<feature type="region of interest" description="Disordered" evidence="6">
    <location>
        <begin position="1"/>
        <end position="25"/>
    </location>
</feature>
<dbReference type="EMBL" id="KQ947414">
    <property type="protein sequence ID" value="KUJ17642.1"/>
    <property type="molecule type" value="Genomic_DNA"/>
</dbReference>
<evidence type="ECO:0000313" key="8">
    <source>
        <dbReference type="EMBL" id="KUJ17642.1"/>
    </source>
</evidence>
<dbReference type="SMART" id="SM00353">
    <property type="entry name" value="HLH"/>
    <property type="match status" value="1"/>
</dbReference>
<feature type="compositionally biased region" description="Polar residues" evidence="6">
    <location>
        <begin position="1"/>
        <end position="15"/>
    </location>
</feature>
<gene>
    <name evidence="8" type="ORF">LY89DRAFT_58595</name>
</gene>
<dbReference type="InParanoid" id="A0A194XD11"/>
<reference evidence="8 9" key="1">
    <citation type="submission" date="2015-10" db="EMBL/GenBank/DDBJ databases">
        <title>Full genome of DAOMC 229536 Phialocephala scopiformis, a fungal endophyte of spruce producing the potent anti-insectan compound rugulosin.</title>
        <authorList>
            <consortium name="DOE Joint Genome Institute"/>
            <person name="Walker A.K."/>
            <person name="Frasz S.L."/>
            <person name="Seifert K.A."/>
            <person name="Miller J.D."/>
            <person name="Mondo S.J."/>
            <person name="Labutti K."/>
            <person name="Lipzen A."/>
            <person name="Dockter R."/>
            <person name="Kennedy M."/>
            <person name="Grigoriev I.V."/>
            <person name="Spatafora J.W."/>
        </authorList>
    </citation>
    <scope>NUCLEOTIDE SEQUENCE [LARGE SCALE GENOMIC DNA]</scope>
    <source>
        <strain evidence="8 9">CBS 120377</strain>
    </source>
</reference>
<keyword evidence="5" id="KW-0539">Nucleus</keyword>
<evidence type="ECO:0000256" key="6">
    <source>
        <dbReference type="SAM" id="MobiDB-lite"/>
    </source>
</evidence>
<dbReference type="GO" id="GO:0003700">
    <property type="term" value="F:DNA-binding transcription factor activity"/>
    <property type="evidence" value="ECO:0007669"/>
    <property type="project" value="TreeGrafter"/>
</dbReference>
<feature type="domain" description="BHLH" evidence="7">
    <location>
        <begin position="34"/>
        <end position="86"/>
    </location>
</feature>
<dbReference type="PROSITE" id="PS50888">
    <property type="entry name" value="BHLH"/>
    <property type="match status" value="1"/>
</dbReference>
<dbReference type="GO" id="GO:0003677">
    <property type="term" value="F:DNA binding"/>
    <property type="evidence" value="ECO:0007669"/>
    <property type="project" value="UniProtKB-KW"/>
</dbReference>
<dbReference type="Pfam" id="PF00010">
    <property type="entry name" value="HLH"/>
    <property type="match status" value="1"/>
</dbReference>
<dbReference type="InterPro" id="IPR011598">
    <property type="entry name" value="bHLH_dom"/>
</dbReference>
<dbReference type="GO" id="GO:0090575">
    <property type="term" value="C:RNA polymerase II transcription regulator complex"/>
    <property type="evidence" value="ECO:0007669"/>
    <property type="project" value="TreeGrafter"/>
</dbReference>
<dbReference type="GO" id="GO:0046983">
    <property type="term" value="F:protein dimerization activity"/>
    <property type="evidence" value="ECO:0007669"/>
    <property type="project" value="InterPro"/>
</dbReference>
<keyword evidence="1" id="KW-0805">Transcription regulation</keyword>
<evidence type="ECO:0000256" key="1">
    <source>
        <dbReference type="ARBA" id="ARBA00023015"/>
    </source>
</evidence>
<keyword evidence="4" id="KW-0804">Transcription</keyword>
<protein>
    <recommendedName>
        <fullName evidence="7">BHLH domain-containing protein</fullName>
    </recommendedName>
</protein>
<evidence type="ECO:0000256" key="4">
    <source>
        <dbReference type="ARBA" id="ARBA00023163"/>
    </source>
</evidence>
<dbReference type="InterPro" id="IPR036638">
    <property type="entry name" value="HLH_DNA-bd_sf"/>
</dbReference>